<dbReference type="EMBL" id="MHVL01000039">
    <property type="protein sequence ID" value="OHA92727.1"/>
    <property type="molecule type" value="Genomic_DNA"/>
</dbReference>
<comment type="caution">
    <text evidence="2">The sequence shown here is derived from an EMBL/GenBank/DDBJ whole genome shotgun (WGS) entry which is preliminary data.</text>
</comment>
<evidence type="ECO:0000313" key="2">
    <source>
        <dbReference type="EMBL" id="OHA92727.1"/>
    </source>
</evidence>
<evidence type="ECO:0000313" key="3">
    <source>
        <dbReference type="Proteomes" id="UP000179264"/>
    </source>
</evidence>
<sequence>MERRVLMTVKNDGLPILSEEDRRKLYENSIRKREQQAKNREEAEQKKVTKGASHGAPNLFITII</sequence>
<reference evidence="2 3" key="1">
    <citation type="journal article" date="2016" name="Nat. Commun.">
        <title>Thousands of microbial genomes shed light on interconnected biogeochemical processes in an aquifer system.</title>
        <authorList>
            <person name="Anantharaman K."/>
            <person name="Brown C.T."/>
            <person name="Hug L.A."/>
            <person name="Sharon I."/>
            <person name="Castelle C.J."/>
            <person name="Probst A.J."/>
            <person name="Thomas B.C."/>
            <person name="Singh A."/>
            <person name="Wilkins M.J."/>
            <person name="Karaoz U."/>
            <person name="Brodie E.L."/>
            <person name="Williams K.H."/>
            <person name="Hubbard S.S."/>
            <person name="Banfield J.F."/>
        </authorList>
    </citation>
    <scope>NUCLEOTIDE SEQUENCE [LARGE SCALE GENOMIC DNA]</scope>
</reference>
<organism evidence="2 3">
    <name type="scientific">Candidatus Zambryskibacteria bacterium RIFCSPHIGHO2_02_38_10.5</name>
    <dbReference type="NCBI Taxonomy" id="1802742"/>
    <lineage>
        <taxon>Bacteria</taxon>
        <taxon>Candidatus Zambryskiibacteriota</taxon>
    </lineage>
</organism>
<proteinExistence type="predicted"/>
<name>A0A1G2T607_9BACT</name>
<accession>A0A1G2T607</accession>
<gene>
    <name evidence="2" type="ORF">A2W58_00445</name>
</gene>
<dbReference type="AlphaFoldDB" id="A0A1G2T607"/>
<dbReference type="Proteomes" id="UP000179264">
    <property type="component" value="Unassembled WGS sequence"/>
</dbReference>
<feature type="region of interest" description="Disordered" evidence="1">
    <location>
        <begin position="32"/>
        <end position="57"/>
    </location>
</feature>
<evidence type="ECO:0000256" key="1">
    <source>
        <dbReference type="SAM" id="MobiDB-lite"/>
    </source>
</evidence>
<feature type="compositionally biased region" description="Basic and acidic residues" evidence="1">
    <location>
        <begin position="32"/>
        <end position="47"/>
    </location>
</feature>
<protein>
    <submittedName>
        <fullName evidence="2">Uncharacterized protein</fullName>
    </submittedName>
</protein>